<keyword evidence="5" id="KW-1185">Reference proteome</keyword>
<feature type="domain" description="Ig-like" evidence="4">
    <location>
        <begin position="23"/>
        <end position="110"/>
    </location>
</feature>
<evidence type="ECO:0000259" key="4">
    <source>
        <dbReference type="PROSITE" id="PS50835"/>
    </source>
</evidence>
<dbReference type="InterPro" id="IPR013098">
    <property type="entry name" value="Ig_I-set"/>
</dbReference>
<dbReference type="InterPro" id="IPR007110">
    <property type="entry name" value="Ig-like_dom"/>
</dbReference>
<dbReference type="PROSITE" id="PS50835">
    <property type="entry name" value="IG_LIKE"/>
    <property type="match status" value="2"/>
</dbReference>
<dbReference type="Pfam" id="PF07679">
    <property type="entry name" value="I-set"/>
    <property type="match status" value="2"/>
</dbReference>
<keyword evidence="2" id="KW-1015">Disulfide bond</keyword>
<proteinExistence type="predicted"/>
<dbReference type="Proteomes" id="UP000694888">
    <property type="component" value="Unplaced"/>
</dbReference>
<evidence type="ECO:0000256" key="1">
    <source>
        <dbReference type="ARBA" id="ARBA00022729"/>
    </source>
</evidence>
<evidence type="ECO:0000256" key="2">
    <source>
        <dbReference type="ARBA" id="ARBA00023157"/>
    </source>
</evidence>
<dbReference type="GeneID" id="106012373"/>
<feature type="domain" description="Ig-like" evidence="4">
    <location>
        <begin position="120"/>
        <end position="170"/>
    </location>
</feature>
<dbReference type="InterPro" id="IPR003598">
    <property type="entry name" value="Ig_sub2"/>
</dbReference>
<dbReference type="SMART" id="SM00409">
    <property type="entry name" value="IG"/>
    <property type="match status" value="1"/>
</dbReference>
<evidence type="ECO:0000313" key="5">
    <source>
        <dbReference type="Proteomes" id="UP000694888"/>
    </source>
</evidence>
<dbReference type="InterPro" id="IPR036179">
    <property type="entry name" value="Ig-like_dom_sf"/>
</dbReference>
<feature type="signal peptide" evidence="3">
    <location>
        <begin position="1"/>
        <end position="26"/>
    </location>
</feature>
<keyword evidence="1 3" id="KW-0732">Signal</keyword>
<dbReference type="CDD" id="cd00096">
    <property type="entry name" value="Ig"/>
    <property type="match status" value="1"/>
</dbReference>
<evidence type="ECO:0000313" key="6">
    <source>
        <dbReference type="RefSeq" id="XP_012940620.1"/>
    </source>
</evidence>
<dbReference type="InterPro" id="IPR013783">
    <property type="entry name" value="Ig-like_fold"/>
</dbReference>
<organism evidence="5 6">
    <name type="scientific">Aplysia californica</name>
    <name type="common">California sea hare</name>
    <dbReference type="NCBI Taxonomy" id="6500"/>
    <lineage>
        <taxon>Eukaryota</taxon>
        <taxon>Metazoa</taxon>
        <taxon>Spiralia</taxon>
        <taxon>Lophotrochozoa</taxon>
        <taxon>Mollusca</taxon>
        <taxon>Gastropoda</taxon>
        <taxon>Heterobranchia</taxon>
        <taxon>Euthyneura</taxon>
        <taxon>Tectipleura</taxon>
        <taxon>Aplysiida</taxon>
        <taxon>Aplysioidea</taxon>
        <taxon>Aplysiidae</taxon>
        <taxon>Aplysia</taxon>
    </lineage>
</organism>
<gene>
    <name evidence="6" type="primary">LOC106012373</name>
</gene>
<feature type="chain" id="PRO_5047399175" evidence="3">
    <location>
        <begin position="27"/>
        <end position="170"/>
    </location>
</feature>
<dbReference type="SMART" id="SM00408">
    <property type="entry name" value="IGc2"/>
    <property type="match status" value="1"/>
</dbReference>
<sequence>MHETRVPTSVILLVFLMSTLEVPTRAELQLLGQPGNMTVMLDRRLKLPCKHSGEGKIDVKWYHNNEEMPRRGQNYKITHNGRLKFTQVKVIDRGKYHCKVENEYKERVLSRVANLVVHAPAEVIDKHQLTRPRHVRVGAYARLSCQAAGIPPPRIEWRKNGELVSIIKIM</sequence>
<dbReference type="SUPFAM" id="SSF48726">
    <property type="entry name" value="Immunoglobulin"/>
    <property type="match status" value="2"/>
</dbReference>
<reference evidence="6" key="1">
    <citation type="submission" date="2025-08" db="UniProtKB">
        <authorList>
            <consortium name="RefSeq"/>
        </authorList>
    </citation>
    <scope>IDENTIFICATION</scope>
</reference>
<dbReference type="Gene3D" id="2.60.40.10">
    <property type="entry name" value="Immunoglobulins"/>
    <property type="match status" value="2"/>
</dbReference>
<dbReference type="PANTHER" id="PTHR45080:SF8">
    <property type="entry name" value="IG-LIKE DOMAIN-CONTAINING PROTEIN"/>
    <property type="match status" value="1"/>
</dbReference>
<accession>A0ABM1A4E1</accession>
<dbReference type="InterPro" id="IPR003599">
    <property type="entry name" value="Ig_sub"/>
</dbReference>
<dbReference type="InterPro" id="IPR050958">
    <property type="entry name" value="Cell_Adh-Cytoskel_Orgn"/>
</dbReference>
<dbReference type="PANTHER" id="PTHR45080">
    <property type="entry name" value="CONTACTIN 5"/>
    <property type="match status" value="1"/>
</dbReference>
<feature type="non-terminal residue" evidence="6">
    <location>
        <position position="170"/>
    </location>
</feature>
<dbReference type="RefSeq" id="XP_012940620.1">
    <property type="nucleotide sequence ID" value="XM_013085166.1"/>
</dbReference>
<evidence type="ECO:0000256" key="3">
    <source>
        <dbReference type="SAM" id="SignalP"/>
    </source>
</evidence>
<name>A0ABM1A4E1_APLCA</name>
<protein>
    <submittedName>
        <fullName evidence="6">Protogenin</fullName>
    </submittedName>
</protein>